<gene>
    <name evidence="1" type="ORF">NJ959_27730</name>
</gene>
<dbReference type="Proteomes" id="UP001204953">
    <property type="component" value="Unassembled WGS sequence"/>
</dbReference>
<dbReference type="EMBL" id="JAMZMM010000515">
    <property type="protein sequence ID" value="MCP2732226.1"/>
    <property type="molecule type" value="Genomic_DNA"/>
</dbReference>
<evidence type="ECO:0000313" key="1">
    <source>
        <dbReference type="EMBL" id="MCP2732226.1"/>
    </source>
</evidence>
<dbReference type="RefSeq" id="WP_254014950.1">
    <property type="nucleotide sequence ID" value="NZ_JAMZMM010000515.1"/>
</dbReference>
<dbReference type="AlphaFoldDB" id="A0AAE3KQV1"/>
<evidence type="ECO:0000313" key="2">
    <source>
        <dbReference type="Proteomes" id="UP001204953"/>
    </source>
</evidence>
<dbReference type="SUPFAM" id="SSF143847">
    <property type="entry name" value="XisI-like"/>
    <property type="match status" value="1"/>
</dbReference>
<keyword evidence="2" id="KW-1185">Reference proteome</keyword>
<organism evidence="1 2">
    <name type="scientific">Limnofasciculus baicalensis BBK-W-15</name>
    <dbReference type="NCBI Taxonomy" id="2699891"/>
    <lineage>
        <taxon>Bacteria</taxon>
        <taxon>Bacillati</taxon>
        <taxon>Cyanobacteriota</taxon>
        <taxon>Cyanophyceae</taxon>
        <taxon>Coleofasciculales</taxon>
        <taxon>Coleofasciculaceae</taxon>
        <taxon>Limnofasciculus</taxon>
        <taxon>Limnofasciculus baicalensis</taxon>
    </lineage>
</organism>
<proteinExistence type="predicted"/>
<name>A0AAE3KQV1_9CYAN</name>
<sequence>MDTTTKYREILKQVILEYAKLRPSHGQIRLDAVCDEIRDRYALMHVGWDGSRRVRGNLLYVVIQEGKVLIEYDGIGYGISSDLIARGIPESDIIFAEELVSTAVA</sequence>
<dbReference type="InterPro" id="IPR035943">
    <property type="entry name" value="XisI-like_sf"/>
</dbReference>
<reference evidence="1" key="1">
    <citation type="submission" date="2022-06" db="EMBL/GenBank/DDBJ databases">
        <title>New cyanobacteria of genus Symplocastrum in benthos of Lake Baikal.</title>
        <authorList>
            <person name="Sorokovikova E."/>
            <person name="Tikhonova I."/>
            <person name="Krasnopeev A."/>
            <person name="Evseev P."/>
            <person name="Gladkikh A."/>
            <person name="Belykh O."/>
        </authorList>
    </citation>
    <scope>NUCLEOTIDE SEQUENCE</scope>
    <source>
        <strain evidence="1">BBK-W-15</strain>
    </source>
</reference>
<dbReference type="Pfam" id="PF08869">
    <property type="entry name" value="XisI"/>
    <property type="match status" value="1"/>
</dbReference>
<comment type="caution">
    <text evidence="1">The sequence shown here is derived from an EMBL/GenBank/DDBJ whole genome shotgun (WGS) entry which is preliminary data.</text>
</comment>
<dbReference type="InterPro" id="IPR014968">
    <property type="entry name" value="XisI"/>
</dbReference>
<accession>A0AAE3KQV1</accession>
<dbReference type="Gene3D" id="3.30.310.110">
    <property type="entry name" value="XisI-like"/>
    <property type="match status" value="1"/>
</dbReference>
<protein>
    <submittedName>
        <fullName evidence="1">XisI protein</fullName>
    </submittedName>
</protein>